<name>A0AA88GVV2_NAELO</name>
<evidence type="ECO:0000313" key="5">
    <source>
        <dbReference type="Proteomes" id="UP000816034"/>
    </source>
</evidence>
<sequence>MSSTSKQTILSLYRNLLRHMKYYPSVRKDGMTQAIREEFRAYKNEKDPKKIEMKIGEAKGGLERLKAYAEMGKAQSKGGRSAFSI</sequence>
<dbReference type="RefSeq" id="XP_044551265.1">
    <property type="nucleotide sequence ID" value="XM_044690931.1"/>
</dbReference>
<dbReference type="InterPro" id="IPR008011">
    <property type="entry name" value="Complex1_LYR_dom"/>
</dbReference>
<organism evidence="4 5">
    <name type="scientific">Naegleria lovaniensis</name>
    <name type="common">Amoeba</name>
    <dbReference type="NCBI Taxonomy" id="51637"/>
    <lineage>
        <taxon>Eukaryota</taxon>
        <taxon>Discoba</taxon>
        <taxon>Heterolobosea</taxon>
        <taxon>Tetramitia</taxon>
        <taxon>Eutetramitia</taxon>
        <taxon>Vahlkampfiidae</taxon>
        <taxon>Naegleria</taxon>
    </lineage>
</organism>
<keyword evidence="2" id="KW-0496">Mitochondrion</keyword>
<comment type="caution">
    <text evidence="4">The sequence shown here is derived from an EMBL/GenBank/DDBJ whole genome shotgun (WGS) entry which is preliminary data.</text>
</comment>
<dbReference type="EMBL" id="PYSW02000013">
    <property type="protein sequence ID" value="KAG2387273.1"/>
    <property type="molecule type" value="Genomic_DNA"/>
</dbReference>
<dbReference type="Pfam" id="PF05347">
    <property type="entry name" value="Complex1_LYR"/>
    <property type="match status" value="1"/>
</dbReference>
<dbReference type="PANTHER" id="PTHR13675:SF0">
    <property type="entry name" value="LYR MOTIF-CONTAINING PROTEIN 2"/>
    <property type="match status" value="1"/>
</dbReference>
<dbReference type="PANTHER" id="PTHR13675">
    <property type="entry name" value="LYR MOTIF-CONTAINING PROTEIN 2"/>
    <property type="match status" value="1"/>
</dbReference>
<comment type="subcellular location">
    <subcellularLocation>
        <location evidence="1">Mitochondrion</location>
    </subcellularLocation>
</comment>
<protein>
    <recommendedName>
        <fullName evidence="3">Complex 1 LYR protein domain-containing protein</fullName>
    </recommendedName>
</protein>
<evidence type="ECO:0000313" key="4">
    <source>
        <dbReference type="EMBL" id="KAG2387273.1"/>
    </source>
</evidence>
<dbReference type="AlphaFoldDB" id="A0AA88GVV2"/>
<dbReference type="CDD" id="cd20251">
    <property type="entry name" value="Complex1_LYR_SF"/>
    <property type="match status" value="1"/>
</dbReference>
<dbReference type="GeneID" id="68094061"/>
<dbReference type="Proteomes" id="UP000816034">
    <property type="component" value="Unassembled WGS sequence"/>
</dbReference>
<reference evidence="4 5" key="1">
    <citation type="journal article" date="2018" name="BMC Genomics">
        <title>The genome of Naegleria lovaniensis, the basis for a comparative approach to unravel pathogenicity factors of the human pathogenic amoeba N. fowleri.</title>
        <authorList>
            <person name="Liechti N."/>
            <person name="Schurch N."/>
            <person name="Bruggmann R."/>
            <person name="Wittwer M."/>
        </authorList>
    </citation>
    <scope>NUCLEOTIDE SEQUENCE [LARGE SCALE GENOMIC DNA]</scope>
    <source>
        <strain evidence="4 5">ATCC 30569</strain>
    </source>
</reference>
<evidence type="ECO:0000259" key="3">
    <source>
        <dbReference type="Pfam" id="PF05347"/>
    </source>
</evidence>
<accession>A0AA88GVV2</accession>
<feature type="domain" description="Complex 1 LYR protein" evidence="3">
    <location>
        <begin position="7"/>
        <end position="63"/>
    </location>
</feature>
<gene>
    <name evidence="4" type="ORF">C9374_001605</name>
</gene>
<dbReference type="GO" id="GO:0005739">
    <property type="term" value="C:mitochondrion"/>
    <property type="evidence" value="ECO:0007669"/>
    <property type="project" value="UniProtKB-SubCell"/>
</dbReference>
<keyword evidence="5" id="KW-1185">Reference proteome</keyword>
<proteinExistence type="predicted"/>
<evidence type="ECO:0000256" key="1">
    <source>
        <dbReference type="ARBA" id="ARBA00004173"/>
    </source>
</evidence>
<evidence type="ECO:0000256" key="2">
    <source>
        <dbReference type="ARBA" id="ARBA00023128"/>
    </source>
</evidence>